<feature type="region of interest" description="Disordered" evidence="2">
    <location>
        <begin position="1"/>
        <end position="22"/>
    </location>
</feature>
<dbReference type="RefSeq" id="XP_067693158.1">
    <property type="nucleotide sequence ID" value="XM_067835125.1"/>
</dbReference>
<feature type="region of interest" description="Disordered" evidence="2">
    <location>
        <begin position="1465"/>
        <end position="1522"/>
    </location>
</feature>
<name>A0A836KL50_LEIEN</name>
<dbReference type="EMBL" id="JAFHKP010000022">
    <property type="protein sequence ID" value="KAG5479629.1"/>
    <property type="molecule type" value="Genomic_DNA"/>
</dbReference>
<dbReference type="GO" id="GO:1904262">
    <property type="term" value="P:negative regulation of TORC1 signaling"/>
    <property type="evidence" value="ECO:0007669"/>
    <property type="project" value="TreeGrafter"/>
</dbReference>
<dbReference type="InterPro" id="IPR009348">
    <property type="entry name" value="NPR2-like"/>
</dbReference>
<reference evidence="3 4" key="1">
    <citation type="submission" date="2021-02" db="EMBL/GenBank/DDBJ databases">
        <title>Leishmania (Mundinia) enrietti genome sequencing and assembly.</title>
        <authorList>
            <person name="Almutairi H."/>
            <person name="Gatherer D."/>
        </authorList>
    </citation>
    <scope>NUCLEOTIDE SEQUENCE [LARGE SCALE GENOMIC DNA]</scope>
    <source>
        <strain evidence="3">CUR178</strain>
    </source>
</reference>
<feature type="region of interest" description="Disordered" evidence="2">
    <location>
        <begin position="1022"/>
        <end position="1051"/>
    </location>
</feature>
<accession>A0A836KL50</accession>
<feature type="compositionally biased region" description="Polar residues" evidence="2">
    <location>
        <begin position="949"/>
        <end position="964"/>
    </location>
</feature>
<keyword evidence="4" id="KW-1185">Reference proteome</keyword>
<feature type="region of interest" description="Disordered" evidence="2">
    <location>
        <begin position="1603"/>
        <end position="1649"/>
    </location>
</feature>
<evidence type="ECO:0000256" key="1">
    <source>
        <dbReference type="ARBA" id="ARBA00008433"/>
    </source>
</evidence>
<gene>
    <name evidence="3" type="ORF">CUR178_03391</name>
</gene>
<feature type="region of interest" description="Disordered" evidence="2">
    <location>
        <begin position="315"/>
        <end position="336"/>
    </location>
</feature>
<evidence type="ECO:0000256" key="2">
    <source>
        <dbReference type="SAM" id="MobiDB-lite"/>
    </source>
</evidence>
<dbReference type="GO" id="GO:0005774">
    <property type="term" value="C:vacuolar membrane"/>
    <property type="evidence" value="ECO:0007669"/>
    <property type="project" value="TreeGrafter"/>
</dbReference>
<dbReference type="KEGG" id="lenr:94170635"/>
<protein>
    <submittedName>
        <fullName evidence="3">Uncharacterized protein</fullName>
    </submittedName>
</protein>
<dbReference type="GO" id="GO:0010508">
    <property type="term" value="P:positive regulation of autophagy"/>
    <property type="evidence" value="ECO:0007669"/>
    <property type="project" value="TreeGrafter"/>
</dbReference>
<feature type="compositionally biased region" description="Low complexity" evidence="2">
    <location>
        <begin position="930"/>
        <end position="939"/>
    </location>
</feature>
<organism evidence="3 4">
    <name type="scientific">Leishmania enriettii</name>
    <dbReference type="NCBI Taxonomy" id="5663"/>
    <lineage>
        <taxon>Eukaryota</taxon>
        <taxon>Discoba</taxon>
        <taxon>Euglenozoa</taxon>
        <taxon>Kinetoplastea</taxon>
        <taxon>Metakinetoplastina</taxon>
        <taxon>Trypanosomatida</taxon>
        <taxon>Trypanosomatidae</taxon>
        <taxon>Leishmaniinae</taxon>
        <taxon>Leishmania</taxon>
    </lineage>
</organism>
<comment type="similarity">
    <text evidence="1">Belongs to the NPR2 family.</text>
</comment>
<feature type="compositionally biased region" description="Polar residues" evidence="2">
    <location>
        <begin position="11"/>
        <end position="22"/>
    </location>
</feature>
<feature type="compositionally biased region" description="Low complexity" evidence="2">
    <location>
        <begin position="1759"/>
        <end position="1805"/>
    </location>
</feature>
<feature type="region of interest" description="Disordered" evidence="2">
    <location>
        <begin position="1872"/>
        <end position="1893"/>
    </location>
</feature>
<feature type="region of interest" description="Disordered" evidence="2">
    <location>
        <begin position="626"/>
        <end position="664"/>
    </location>
</feature>
<evidence type="ECO:0000313" key="3">
    <source>
        <dbReference type="EMBL" id="KAG5479629.1"/>
    </source>
</evidence>
<feature type="compositionally biased region" description="Polar residues" evidence="2">
    <location>
        <begin position="1873"/>
        <end position="1893"/>
    </location>
</feature>
<feature type="compositionally biased region" description="Pro residues" evidence="2">
    <location>
        <begin position="171"/>
        <end position="183"/>
    </location>
</feature>
<dbReference type="GeneID" id="94170635"/>
<feature type="compositionally biased region" description="Low complexity" evidence="2">
    <location>
        <begin position="1724"/>
        <end position="1738"/>
    </location>
</feature>
<feature type="compositionally biased region" description="Polar residues" evidence="2">
    <location>
        <begin position="1604"/>
        <end position="1619"/>
    </location>
</feature>
<dbReference type="GO" id="GO:1990130">
    <property type="term" value="C:GATOR1 complex"/>
    <property type="evidence" value="ECO:0007669"/>
    <property type="project" value="TreeGrafter"/>
</dbReference>
<sequence>MPHSHAASMVRNASATSTKTSFNNSAGSDKLFQLECVLLFALDVVKGPYIHSCAPAHPPEAIRSFLQFQAAPASSSAATTSLAAGSSAARRGTLPPPSPPVPLKVSAAVLGGDNTAMPATGSHSAAAAAAAPNASEGDTAMRESPSRGAFRAGRGSVGLAVGSVSSSFVSEPPPPTPPVPSRTPPQTAAVAASLLSEPSFPQLTAPTPLLGQQLRAPQSIAFRTNAAAGLAEPGLGGAACSNQPRLFSSLVAQRRLVGLSDPTTADKARSYAMGDNKTFALSSHVSQCGSQPTLPSPSPTVDSFALTATRSLGSGDALALGTSPGENGDGSTHANGEHRCDACIEAARAMEWRIGMDDGNSSTDKIATPATTVDGHSTNSSSMTAACASTRAVVAAPPCAGGNGSEAALVVASERHSTTDRQLQVQHHQHLLPSFPQVWPSLAPSTTTAARGAPSSATSTTAAAAAADNGRMSGYNDVFVPRSEFCRRVLWLYPAESGLLFLYYPEDIPGEHYQRKTLRYSLCLVFRVDHKQVTIGDGLLHQLVHPYSVVLTNIAEELREAEIKYSYMIRGLCASDSAPWQMSNPALTSPMPSLATSATATLHVAAPSLATASMAGAAVIEVSDDAEERAGQAHLSTAPAPPPSTLQKPHTPIRGRVAGQGSAIGPSSAVATAAAVTGTDALSTPPSSSAHADLHPLSFAELGGTEAIAAAAAACKSERLHSAVEMADRAPTLFVPPRESSIASLGEETEGCGSTEATLATVSGCCSSQLFEEGVGGAQSRCGGIGVSLPPGMSGIGDSSSRATRTAAASAAAHTGTSLPPPTVAQSCSSSTSTTAFVVEAGSLGIGSGAGASSVRSSLMHPSTGAFDIAITSPSSLPPRSRAMSEAAVDFQPLAAQVSGLDEPISAASSTAATFFSFGHAAAPASASSAALGSSVSPPHHGGIRQQHHQNYTAGANAATSPRVSSPYHGMAATTAAASMGGSAAAGSGMHILNAFITPPTAPQWTPLSELVEELFRCLSHTSEAPDGSGDRERDGQMGSPATGECSPLTASPSFSAAAAELTAEQSEDALTAGIGRKALAPPPTPLTPALPVGQQQRGDTSVVHLSNRLSFHVRRMAPLQPARLLHFDHVPVPIVAYDPAMMEWMDMAVHHVFQLVDGVRTVADLVFDVAMGTTTTLAEVYTDALQRSASEWRDSAALRAPTSPPSGATAFSAPRSAAANRDRVRGAAGRGAAPLSVAGAAASAAEAHGSGESAAEAADAAARGAGAVWSPSQPVLVSVPIDVRPRPFLPPGVRCSIPTSAAGLIGDAQAPLPSQVNVRVTPATASGASIPNAGLSVRSGASGVTPTVSIAPGTPDTSSVATTSAFLPTPPHISMELPQTWMATTGIVMEALLHLELCHLIKVYRPWTERTLYSITRSAQRVLRRAHHPARHVLGHYLLFTAWAERQERSEQRRRVMAEWKHMQKESLKAKRQARRASKTSSVATPAFAEKQHASTPMGVVSPRQRSSTAAAGQSPAAPRSFTAPTAALAITPAGGIGTKIAAANAAVSSSSPNQLIDRSEWLPAATLQLSSSVPCVSDVPHSDRDWQQSHQTPLLGTAAYPESSSALHSPHTDNQLMGSGGGATHVGGPDSGSNGTQTSSSVSTSFAPSSLRHSLSFGASGRLQMTLTRSPPTLPLLLSDASAGAAAGGTSQRLLFGSQSSQTSGGKLLLCAAAGPSCGSDPSQQQQQQQHQSPHQYPHAHRCLRAVSLRSCSSTSISNSASTSSKGSCASTSRKSSSSPLSSVSSESGSSSVSSSSSSAASPVPMLPPGTQQLAGLLVADASAAHTSAVLARVAAPVMSSPTASAAGSNAPARASKGTAAVNTVAGTAQRPLNSLSGDNTAIQRPTANPTAASALGAAERQATRVAAAEASQQGARRRRYPPRKVFAPTEADMSQAAAAALCALAKFNNASVSSVQEEMRRIPVWAISFNHWSDRCVKALVEVALLNSWLEDVSQ</sequence>
<feature type="compositionally biased region" description="Low complexity" evidence="2">
    <location>
        <begin position="1209"/>
        <end position="1220"/>
    </location>
</feature>
<feature type="region of interest" description="Disordered" evidence="2">
    <location>
        <begin position="1717"/>
        <end position="1741"/>
    </location>
</feature>
<dbReference type="PANTHER" id="PTHR12991">
    <property type="entry name" value="NITROGEN PERMEASE REGULATOR 2/TUMOR SUPPRESSOR CANDIDATE 4"/>
    <property type="match status" value="1"/>
</dbReference>
<feature type="compositionally biased region" description="Low complexity" evidence="2">
    <location>
        <begin position="799"/>
        <end position="813"/>
    </location>
</feature>
<feature type="region of interest" description="Disordered" evidence="2">
    <location>
        <begin position="793"/>
        <end position="824"/>
    </location>
</feature>
<feature type="region of interest" description="Disordered" evidence="2">
    <location>
        <begin position="1077"/>
        <end position="1099"/>
    </location>
</feature>
<proteinExistence type="inferred from homology"/>
<feature type="region of interest" description="Disordered" evidence="2">
    <location>
        <begin position="930"/>
        <end position="968"/>
    </location>
</feature>
<feature type="region of interest" description="Disordered" evidence="2">
    <location>
        <begin position="1196"/>
        <end position="1227"/>
    </location>
</feature>
<feature type="region of interest" description="Disordered" evidence="2">
    <location>
        <begin position="82"/>
        <end position="186"/>
    </location>
</feature>
<dbReference type="PANTHER" id="PTHR12991:SF10">
    <property type="entry name" value="GATOR COMPLEX PROTEIN NPRL2"/>
    <property type="match status" value="1"/>
</dbReference>
<dbReference type="GO" id="GO:0005096">
    <property type="term" value="F:GTPase activator activity"/>
    <property type="evidence" value="ECO:0007669"/>
    <property type="project" value="TreeGrafter"/>
</dbReference>
<dbReference type="Proteomes" id="UP000674179">
    <property type="component" value="Chromosome 22"/>
</dbReference>
<comment type="caution">
    <text evidence="3">The sequence shown here is derived from an EMBL/GenBank/DDBJ whole genome shotgun (WGS) entry which is preliminary data.</text>
</comment>
<feature type="region of interest" description="Disordered" evidence="2">
    <location>
        <begin position="1759"/>
        <end position="1809"/>
    </location>
</feature>
<feature type="compositionally biased region" description="Low complexity" evidence="2">
    <location>
        <begin position="1633"/>
        <end position="1649"/>
    </location>
</feature>
<feature type="compositionally biased region" description="Low complexity" evidence="2">
    <location>
        <begin position="82"/>
        <end position="92"/>
    </location>
</feature>
<dbReference type="OrthoDB" id="267732at2759"/>
<evidence type="ECO:0000313" key="4">
    <source>
        <dbReference type="Proteomes" id="UP000674179"/>
    </source>
</evidence>